<dbReference type="RefSeq" id="WP_170251722.1">
    <property type="nucleotide sequence ID" value="NZ_VNHU01000001.1"/>
</dbReference>
<keyword evidence="1" id="KW-0472">Membrane</keyword>
<evidence type="ECO:0000256" key="1">
    <source>
        <dbReference type="SAM" id="Phobius"/>
    </source>
</evidence>
<keyword evidence="1" id="KW-0812">Transmembrane</keyword>
<keyword evidence="3" id="KW-1185">Reference proteome</keyword>
<dbReference type="EMBL" id="VNHU01000001">
    <property type="protein sequence ID" value="TYP77189.1"/>
    <property type="molecule type" value="Genomic_DNA"/>
</dbReference>
<gene>
    <name evidence="2" type="ORF">BD809_101339</name>
</gene>
<proteinExistence type="predicted"/>
<comment type="caution">
    <text evidence="2">The sequence shown here is derived from an EMBL/GenBank/DDBJ whole genome shotgun (WGS) entry which is preliminary data.</text>
</comment>
<evidence type="ECO:0000313" key="3">
    <source>
        <dbReference type="Proteomes" id="UP000324376"/>
    </source>
</evidence>
<reference evidence="2 3" key="1">
    <citation type="submission" date="2019-07" db="EMBL/GenBank/DDBJ databases">
        <title>Genomic Encyclopedia of Archaeal and Bacterial Type Strains, Phase II (KMG-II): from individual species to whole genera.</title>
        <authorList>
            <person name="Goeker M."/>
        </authorList>
    </citation>
    <scope>NUCLEOTIDE SEQUENCE [LARGE SCALE GENOMIC DNA]</scope>
    <source>
        <strain evidence="2 3">DSM 17527</strain>
    </source>
</reference>
<dbReference type="Proteomes" id="UP000324376">
    <property type="component" value="Unassembled WGS sequence"/>
</dbReference>
<accession>A0A5S5CDF9</accession>
<evidence type="ECO:0000313" key="2">
    <source>
        <dbReference type="EMBL" id="TYP77189.1"/>
    </source>
</evidence>
<sequence length="50" mass="5703">MKIRDEDDNTSEDYIIQDNKKTRVGTTIIVVTLVVLIVGIIISGIYFEFL</sequence>
<dbReference type="AlphaFoldDB" id="A0A5S5CDF9"/>
<organism evidence="2 3">
    <name type="scientific">Aquimarina intermedia</name>
    <dbReference type="NCBI Taxonomy" id="350814"/>
    <lineage>
        <taxon>Bacteria</taxon>
        <taxon>Pseudomonadati</taxon>
        <taxon>Bacteroidota</taxon>
        <taxon>Flavobacteriia</taxon>
        <taxon>Flavobacteriales</taxon>
        <taxon>Flavobacteriaceae</taxon>
        <taxon>Aquimarina</taxon>
    </lineage>
</organism>
<protein>
    <submittedName>
        <fullName evidence="2">Uncharacterized protein</fullName>
    </submittedName>
</protein>
<name>A0A5S5CDF9_9FLAO</name>
<keyword evidence="1" id="KW-1133">Transmembrane helix</keyword>
<feature type="transmembrane region" description="Helical" evidence="1">
    <location>
        <begin position="24"/>
        <end position="47"/>
    </location>
</feature>